<dbReference type="InterPro" id="IPR024187">
    <property type="entry name" value="Sig_transdc_resp-reg_cit/mal"/>
</dbReference>
<keyword evidence="4 9" id="KW-0902">Two-component regulatory system</keyword>
<dbReference type="Pfam" id="PF20714">
    <property type="entry name" value="HTH_64"/>
    <property type="match status" value="1"/>
</dbReference>
<keyword evidence="6 9" id="KW-0238">DNA-binding</keyword>
<keyword evidence="13" id="KW-1185">Reference proteome</keyword>
<evidence type="ECO:0000256" key="7">
    <source>
        <dbReference type="ARBA" id="ARBA00023159"/>
    </source>
</evidence>
<dbReference type="PANTHER" id="PTHR45526:SF1">
    <property type="entry name" value="TRANSCRIPTIONAL REGULATORY PROTEIN DCUR-RELATED"/>
    <property type="match status" value="1"/>
</dbReference>
<evidence type="ECO:0000259" key="11">
    <source>
        <dbReference type="PROSITE" id="PS50110"/>
    </source>
</evidence>
<protein>
    <recommendedName>
        <fullName evidence="9">Transcriptional regulatory protein</fullName>
    </recommendedName>
</protein>
<dbReference type="Pfam" id="PF00072">
    <property type="entry name" value="Response_reg"/>
    <property type="match status" value="1"/>
</dbReference>
<keyword evidence="8 9" id="KW-0804">Transcription</keyword>
<comment type="subcellular location">
    <subcellularLocation>
        <location evidence="1 9">Cytoplasm</location>
    </subcellularLocation>
</comment>
<reference evidence="12 13" key="1">
    <citation type="submission" date="2024-09" db="EMBL/GenBank/DDBJ databases">
        <title>Paenibacillus zeirhizospherea sp. nov., isolated from surface of the maize (Zea mays) roots in a horticulture field, Hungary.</title>
        <authorList>
            <person name="Marton D."/>
            <person name="Farkas M."/>
            <person name="Bedics A."/>
            <person name="Toth E."/>
            <person name="Tancsics A."/>
            <person name="Boka K."/>
            <person name="Maroti G."/>
            <person name="Kriszt B."/>
            <person name="Cserhati M."/>
        </authorList>
    </citation>
    <scope>NUCLEOTIDE SEQUENCE [LARGE SCALE GENOMIC DNA]</scope>
    <source>
        <strain evidence="12 13">KCTC 33519</strain>
    </source>
</reference>
<comment type="caution">
    <text evidence="12">The sequence shown here is derived from an EMBL/GenBank/DDBJ whole genome shotgun (WGS) entry which is preliminary data.</text>
</comment>
<dbReference type="RefSeq" id="WP_375356970.1">
    <property type="nucleotide sequence ID" value="NZ_JBHHMI010000019.1"/>
</dbReference>
<dbReference type="SUPFAM" id="SSF52172">
    <property type="entry name" value="CheY-like"/>
    <property type="match status" value="1"/>
</dbReference>
<keyword evidence="2 9" id="KW-0963">Cytoplasm</keyword>
<name>A0ABV5AWX0_9BACL</name>
<dbReference type="InterPro" id="IPR011006">
    <property type="entry name" value="CheY-like_superfamily"/>
</dbReference>
<evidence type="ECO:0000256" key="8">
    <source>
        <dbReference type="ARBA" id="ARBA00023163"/>
    </source>
</evidence>
<keyword evidence="3 10" id="KW-0597">Phosphoprotein</keyword>
<evidence type="ECO:0000256" key="5">
    <source>
        <dbReference type="ARBA" id="ARBA00023015"/>
    </source>
</evidence>
<evidence type="ECO:0000313" key="13">
    <source>
        <dbReference type="Proteomes" id="UP001580346"/>
    </source>
</evidence>
<feature type="modified residue" description="4-aspartylphosphate" evidence="10">
    <location>
        <position position="54"/>
    </location>
</feature>
<evidence type="ECO:0000256" key="10">
    <source>
        <dbReference type="PROSITE-ProRule" id="PRU00169"/>
    </source>
</evidence>
<keyword evidence="5 9" id="KW-0805">Transcription regulation</keyword>
<dbReference type="SMART" id="SM00448">
    <property type="entry name" value="REC"/>
    <property type="match status" value="1"/>
</dbReference>
<dbReference type="PANTHER" id="PTHR45526">
    <property type="entry name" value="TRANSCRIPTIONAL REGULATORY PROTEIN DPIA"/>
    <property type="match status" value="1"/>
</dbReference>
<dbReference type="InterPro" id="IPR051271">
    <property type="entry name" value="2C-system_Tx_regulators"/>
</dbReference>
<gene>
    <name evidence="12" type="ORF">ACE41H_18250</name>
</gene>
<evidence type="ECO:0000256" key="4">
    <source>
        <dbReference type="ARBA" id="ARBA00023012"/>
    </source>
</evidence>
<evidence type="ECO:0000313" key="12">
    <source>
        <dbReference type="EMBL" id="MFB5268709.1"/>
    </source>
</evidence>
<evidence type="ECO:0000256" key="6">
    <source>
        <dbReference type="ARBA" id="ARBA00023125"/>
    </source>
</evidence>
<dbReference type="EMBL" id="JBHHMI010000019">
    <property type="protein sequence ID" value="MFB5268709.1"/>
    <property type="molecule type" value="Genomic_DNA"/>
</dbReference>
<accession>A0ABV5AWX0</accession>
<organism evidence="12 13">
    <name type="scientific">Paenibacillus enshidis</name>
    <dbReference type="NCBI Taxonomy" id="1458439"/>
    <lineage>
        <taxon>Bacteria</taxon>
        <taxon>Bacillati</taxon>
        <taxon>Bacillota</taxon>
        <taxon>Bacilli</taxon>
        <taxon>Bacillales</taxon>
        <taxon>Paenibacillaceae</taxon>
        <taxon>Paenibacillus</taxon>
    </lineage>
</organism>
<evidence type="ECO:0000256" key="9">
    <source>
        <dbReference type="PIRNR" id="PIRNR006171"/>
    </source>
</evidence>
<keyword evidence="7 9" id="KW-0010">Activator</keyword>
<evidence type="ECO:0000256" key="2">
    <source>
        <dbReference type="ARBA" id="ARBA00022490"/>
    </source>
</evidence>
<dbReference type="Gene3D" id="3.40.50.2300">
    <property type="match status" value="1"/>
</dbReference>
<feature type="domain" description="Response regulatory" evidence="11">
    <location>
        <begin position="3"/>
        <end position="119"/>
    </location>
</feature>
<sequence>MIRVLIIEGDLRIAGINRRFVEKTGGFEVVGIATDEQQAYEHLEILEPDLVLLDLHFPRMDGLDLFRYIQTHYPLTDVIIITAVRDFDTVREAIRRGVYDFMIKPVVFERFQEKLKAYEAYHRQLQTMSGPGQEIDQEGIDRLLWGLRDRNRDKEPYFPKGIDKLTREKIEAFIRECPEVITAEELGRKAGFSRTTARRYLEYFVSKGEMTSDISYGTVGRPERVYKRKTPPGIEKDVPGQ</sequence>
<dbReference type="PIRSF" id="PIRSF006171">
    <property type="entry name" value="RR_citrat_malat"/>
    <property type="match status" value="1"/>
</dbReference>
<evidence type="ECO:0000256" key="3">
    <source>
        <dbReference type="ARBA" id="ARBA00022553"/>
    </source>
</evidence>
<proteinExistence type="predicted"/>
<dbReference type="InterPro" id="IPR001789">
    <property type="entry name" value="Sig_transdc_resp-reg_receiver"/>
</dbReference>
<dbReference type="PROSITE" id="PS50110">
    <property type="entry name" value="RESPONSE_REGULATORY"/>
    <property type="match status" value="1"/>
</dbReference>
<dbReference type="InterPro" id="IPR048714">
    <property type="entry name" value="DpiA-like_HTH"/>
</dbReference>
<dbReference type="Proteomes" id="UP001580346">
    <property type="component" value="Unassembled WGS sequence"/>
</dbReference>
<evidence type="ECO:0000256" key="1">
    <source>
        <dbReference type="ARBA" id="ARBA00004496"/>
    </source>
</evidence>